<reference evidence="1 2" key="1">
    <citation type="submission" date="2018-09" db="EMBL/GenBank/DDBJ databases">
        <title>Mesorhizobium carmichaelinearum sp. nov. isolated from Carmichaelinea spp. root nodules in New Zealand.</title>
        <authorList>
            <person name="De Meyer S.E."/>
        </authorList>
    </citation>
    <scope>NUCLEOTIDE SEQUENCE [LARGE SCALE GENOMIC DNA]</scope>
    <source>
        <strain evidence="1 2">LMG 28313</strain>
    </source>
</reference>
<dbReference type="InterPro" id="IPR010982">
    <property type="entry name" value="Lambda_DNA-bd_dom_sf"/>
</dbReference>
<keyword evidence="2" id="KW-1185">Reference proteome</keyword>
<organism evidence="1 2">
    <name type="scientific">Mesorhizobium jarvisii</name>
    <dbReference type="NCBI Taxonomy" id="1777867"/>
    <lineage>
        <taxon>Bacteria</taxon>
        <taxon>Pseudomonadati</taxon>
        <taxon>Pseudomonadota</taxon>
        <taxon>Alphaproteobacteria</taxon>
        <taxon>Hyphomicrobiales</taxon>
        <taxon>Phyllobacteriaceae</taxon>
        <taxon>Mesorhizobium</taxon>
    </lineage>
</organism>
<evidence type="ECO:0000313" key="2">
    <source>
        <dbReference type="Proteomes" id="UP000275530"/>
    </source>
</evidence>
<dbReference type="Gene3D" id="1.10.260.40">
    <property type="entry name" value="lambda repressor-like DNA-binding domains"/>
    <property type="match status" value="1"/>
</dbReference>
<comment type="caution">
    <text evidence="1">The sequence shown here is derived from an EMBL/GenBank/DDBJ whole genome shotgun (WGS) entry which is preliminary data.</text>
</comment>
<sequence length="66" mass="7462">MLSFEEIDKRRAAAGLTRKAIYERAGVDGETWRRSASGETEPNTKTLRKLSAALDELTREREHDNG</sequence>
<gene>
    <name evidence="1" type="ORF">D3242_24655</name>
</gene>
<dbReference type="EMBL" id="QZXA01000010">
    <property type="protein sequence ID" value="RJT30569.1"/>
    <property type="molecule type" value="Genomic_DNA"/>
</dbReference>
<accession>A0A6M7TIL7</accession>
<dbReference type="SUPFAM" id="SSF47413">
    <property type="entry name" value="lambda repressor-like DNA-binding domains"/>
    <property type="match status" value="1"/>
</dbReference>
<dbReference type="GO" id="GO:0003677">
    <property type="term" value="F:DNA binding"/>
    <property type="evidence" value="ECO:0007669"/>
    <property type="project" value="InterPro"/>
</dbReference>
<dbReference type="CDD" id="cd00093">
    <property type="entry name" value="HTH_XRE"/>
    <property type="match status" value="1"/>
</dbReference>
<dbReference type="InterPro" id="IPR001387">
    <property type="entry name" value="Cro/C1-type_HTH"/>
</dbReference>
<dbReference type="AlphaFoldDB" id="A0A6M7TIL7"/>
<dbReference type="SMART" id="SM00530">
    <property type="entry name" value="HTH_XRE"/>
    <property type="match status" value="1"/>
</dbReference>
<dbReference type="RefSeq" id="WP_064985597.1">
    <property type="nucleotide sequence ID" value="NZ_CP033507.1"/>
</dbReference>
<evidence type="ECO:0000313" key="1">
    <source>
        <dbReference type="EMBL" id="RJT30569.1"/>
    </source>
</evidence>
<dbReference type="Proteomes" id="UP000275530">
    <property type="component" value="Unassembled WGS sequence"/>
</dbReference>
<proteinExistence type="predicted"/>
<name>A0A6M7TIL7_9HYPH</name>
<protein>
    <submittedName>
        <fullName evidence="1">XRE family transcriptional regulator</fullName>
    </submittedName>
</protein>